<evidence type="ECO:0000256" key="4">
    <source>
        <dbReference type="ARBA" id="ARBA00012961"/>
    </source>
</evidence>
<evidence type="ECO:0000256" key="9">
    <source>
        <dbReference type="ARBA" id="ARBA00022777"/>
    </source>
</evidence>
<comment type="similarity">
    <text evidence="3 13">Belongs to the guanylate kinase family.</text>
</comment>
<evidence type="ECO:0000313" key="16">
    <source>
        <dbReference type="Proteomes" id="UP000249720"/>
    </source>
</evidence>
<evidence type="ECO:0000256" key="5">
    <source>
        <dbReference type="ARBA" id="ARBA00016296"/>
    </source>
</evidence>
<keyword evidence="16" id="KW-1185">Reference proteome</keyword>
<comment type="function">
    <text evidence="1 13">Essential for recycling GMP and indirectly, cGMP.</text>
</comment>
<keyword evidence="7 13" id="KW-0808">Transferase</keyword>
<name>A0A2W7RM53_9BACT</name>
<evidence type="ECO:0000313" key="15">
    <source>
        <dbReference type="EMBL" id="PZX60066.1"/>
    </source>
</evidence>
<dbReference type="InterPro" id="IPR017665">
    <property type="entry name" value="Guanylate_kinase"/>
</dbReference>
<dbReference type="PANTHER" id="PTHR23117">
    <property type="entry name" value="GUANYLATE KINASE-RELATED"/>
    <property type="match status" value="1"/>
</dbReference>
<dbReference type="AlphaFoldDB" id="A0A2W7RM53"/>
<comment type="subcellular location">
    <subcellularLocation>
        <location evidence="2 13">Cytoplasm</location>
    </subcellularLocation>
</comment>
<comment type="catalytic activity">
    <reaction evidence="12 13">
        <text>GMP + ATP = GDP + ADP</text>
        <dbReference type="Rhea" id="RHEA:20780"/>
        <dbReference type="ChEBI" id="CHEBI:30616"/>
        <dbReference type="ChEBI" id="CHEBI:58115"/>
        <dbReference type="ChEBI" id="CHEBI:58189"/>
        <dbReference type="ChEBI" id="CHEBI:456216"/>
        <dbReference type="EC" id="2.7.4.8"/>
    </reaction>
</comment>
<dbReference type="InterPro" id="IPR020590">
    <property type="entry name" value="Guanylate_kinase_CS"/>
</dbReference>
<dbReference type="NCBIfam" id="TIGR03263">
    <property type="entry name" value="guanyl_kin"/>
    <property type="match status" value="1"/>
</dbReference>
<dbReference type="Pfam" id="PF00625">
    <property type="entry name" value="Guanylate_kin"/>
    <property type="match status" value="1"/>
</dbReference>
<proteinExistence type="inferred from homology"/>
<protein>
    <recommendedName>
        <fullName evidence="5 13">Guanylate kinase</fullName>
        <ecNumber evidence="4 13">2.7.4.8</ecNumber>
    </recommendedName>
    <alternativeName>
        <fullName evidence="11 13">GMP kinase</fullName>
    </alternativeName>
</protein>
<evidence type="ECO:0000256" key="11">
    <source>
        <dbReference type="ARBA" id="ARBA00030128"/>
    </source>
</evidence>
<dbReference type="GO" id="GO:0005524">
    <property type="term" value="F:ATP binding"/>
    <property type="evidence" value="ECO:0007669"/>
    <property type="project" value="UniProtKB-UniRule"/>
</dbReference>
<evidence type="ECO:0000256" key="1">
    <source>
        <dbReference type="ARBA" id="ARBA00003531"/>
    </source>
</evidence>
<evidence type="ECO:0000259" key="14">
    <source>
        <dbReference type="PROSITE" id="PS50052"/>
    </source>
</evidence>
<dbReference type="CDD" id="cd00071">
    <property type="entry name" value="GMPK"/>
    <property type="match status" value="1"/>
</dbReference>
<sequence length="191" mass="21868">MEKVANKIIIITAPSGAGKTSITHYLLAKYPKLAFSISATTRKPRNNEQDGKDYYFISTDEFQQKIKENAFIEWEMVYEGKYYGTLHAELERIWANGKVPVLDIDVKGAIHVQQQFPNQTLSIFIEAPSLEELKKRLESRGTETPESLATRLNKASYEISFKHHFNIEIINNNLQEACHQAETAICNFLGW</sequence>
<dbReference type="PROSITE" id="PS00856">
    <property type="entry name" value="GUANYLATE_KINASE_1"/>
    <property type="match status" value="1"/>
</dbReference>
<dbReference type="OrthoDB" id="9808150at2"/>
<accession>A0A2W7RM53</accession>
<evidence type="ECO:0000256" key="7">
    <source>
        <dbReference type="ARBA" id="ARBA00022679"/>
    </source>
</evidence>
<comment type="caution">
    <text evidence="15">The sequence shown here is derived from an EMBL/GenBank/DDBJ whole genome shotgun (WGS) entry which is preliminary data.</text>
</comment>
<evidence type="ECO:0000256" key="3">
    <source>
        <dbReference type="ARBA" id="ARBA00005790"/>
    </source>
</evidence>
<evidence type="ECO:0000256" key="10">
    <source>
        <dbReference type="ARBA" id="ARBA00022840"/>
    </source>
</evidence>
<keyword evidence="9 13" id="KW-0418">Kinase</keyword>
<dbReference type="FunFam" id="3.30.63.10:FF:000005">
    <property type="entry name" value="Guanylate kinase"/>
    <property type="match status" value="1"/>
</dbReference>
<reference evidence="15 16" key="1">
    <citation type="submission" date="2018-06" db="EMBL/GenBank/DDBJ databases">
        <title>Genomic Encyclopedia of Archaeal and Bacterial Type Strains, Phase II (KMG-II): from individual species to whole genera.</title>
        <authorList>
            <person name="Goeker M."/>
        </authorList>
    </citation>
    <scope>NUCLEOTIDE SEQUENCE [LARGE SCALE GENOMIC DNA]</scope>
    <source>
        <strain evidence="15 16">DSM 23241</strain>
    </source>
</reference>
<keyword evidence="10 13" id="KW-0067">ATP-binding</keyword>
<dbReference type="SUPFAM" id="SSF52540">
    <property type="entry name" value="P-loop containing nucleoside triphosphate hydrolases"/>
    <property type="match status" value="1"/>
</dbReference>
<organism evidence="15 16">
    <name type="scientific">Hydrotalea sandarakina</name>
    <dbReference type="NCBI Taxonomy" id="1004304"/>
    <lineage>
        <taxon>Bacteria</taxon>
        <taxon>Pseudomonadati</taxon>
        <taxon>Bacteroidota</taxon>
        <taxon>Chitinophagia</taxon>
        <taxon>Chitinophagales</taxon>
        <taxon>Chitinophagaceae</taxon>
        <taxon>Hydrotalea</taxon>
    </lineage>
</organism>
<dbReference type="PROSITE" id="PS50052">
    <property type="entry name" value="GUANYLATE_KINASE_2"/>
    <property type="match status" value="1"/>
</dbReference>
<dbReference type="Gene3D" id="3.30.63.10">
    <property type="entry name" value="Guanylate Kinase phosphate binding domain"/>
    <property type="match status" value="1"/>
</dbReference>
<gene>
    <name evidence="13" type="primary">gmk</name>
    <name evidence="15" type="ORF">LX80_02633</name>
</gene>
<feature type="domain" description="Guanylate kinase-like" evidence="14">
    <location>
        <begin position="6"/>
        <end position="186"/>
    </location>
</feature>
<dbReference type="Proteomes" id="UP000249720">
    <property type="component" value="Unassembled WGS sequence"/>
</dbReference>
<dbReference type="RefSeq" id="WP_111297123.1">
    <property type="nucleotide sequence ID" value="NZ_QKZV01000011.1"/>
</dbReference>
<evidence type="ECO:0000256" key="8">
    <source>
        <dbReference type="ARBA" id="ARBA00022741"/>
    </source>
</evidence>
<keyword evidence="8 13" id="KW-0547">Nucleotide-binding</keyword>
<dbReference type="InterPro" id="IPR027417">
    <property type="entry name" value="P-loop_NTPase"/>
</dbReference>
<dbReference type="GO" id="GO:0005829">
    <property type="term" value="C:cytosol"/>
    <property type="evidence" value="ECO:0007669"/>
    <property type="project" value="TreeGrafter"/>
</dbReference>
<keyword evidence="6 13" id="KW-0963">Cytoplasm</keyword>
<dbReference type="GO" id="GO:0004385">
    <property type="term" value="F:GMP kinase activity"/>
    <property type="evidence" value="ECO:0007669"/>
    <property type="project" value="UniProtKB-UniRule"/>
</dbReference>
<dbReference type="InterPro" id="IPR008144">
    <property type="entry name" value="Guanylate_kin-like_dom"/>
</dbReference>
<dbReference type="Gene3D" id="3.40.50.300">
    <property type="entry name" value="P-loop containing nucleotide triphosphate hydrolases"/>
    <property type="match status" value="1"/>
</dbReference>
<evidence type="ECO:0000256" key="2">
    <source>
        <dbReference type="ARBA" id="ARBA00004496"/>
    </source>
</evidence>
<dbReference type="PANTHER" id="PTHR23117:SF13">
    <property type="entry name" value="GUANYLATE KINASE"/>
    <property type="match status" value="1"/>
</dbReference>
<dbReference type="EMBL" id="QKZV01000011">
    <property type="protein sequence ID" value="PZX60066.1"/>
    <property type="molecule type" value="Genomic_DNA"/>
</dbReference>
<evidence type="ECO:0000256" key="12">
    <source>
        <dbReference type="ARBA" id="ARBA00048594"/>
    </source>
</evidence>
<dbReference type="SMART" id="SM00072">
    <property type="entry name" value="GuKc"/>
    <property type="match status" value="1"/>
</dbReference>
<evidence type="ECO:0000256" key="13">
    <source>
        <dbReference type="HAMAP-Rule" id="MF_00328"/>
    </source>
</evidence>
<dbReference type="EC" id="2.7.4.8" evidence="4 13"/>
<evidence type="ECO:0000256" key="6">
    <source>
        <dbReference type="ARBA" id="ARBA00022490"/>
    </source>
</evidence>
<dbReference type="InterPro" id="IPR008145">
    <property type="entry name" value="GK/Ca_channel_bsu"/>
</dbReference>
<feature type="binding site" evidence="13">
    <location>
        <begin position="13"/>
        <end position="20"/>
    </location>
    <ligand>
        <name>ATP</name>
        <dbReference type="ChEBI" id="CHEBI:30616"/>
    </ligand>
</feature>
<dbReference type="HAMAP" id="MF_00328">
    <property type="entry name" value="Guanylate_kinase"/>
    <property type="match status" value="1"/>
</dbReference>